<dbReference type="AlphaFoldDB" id="A0AAV2PVA5"/>
<dbReference type="SUPFAM" id="SSF56436">
    <property type="entry name" value="C-type lectin-like"/>
    <property type="match status" value="2"/>
</dbReference>
<dbReference type="Proteomes" id="UP001497623">
    <property type="component" value="Unassembled WGS sequence"/>
</dbReference>
<keyword evidence="4" id="KW-1185">Reference proteome</keyword>
<reference evidence="3 4" key="1">
    <citation type="submission" date="2024-05" db="EMBL/GenBank/DDBJ databases">
        <authorList>
            <person name="Wallberg A."/>
        </authorList>
    </citation>
    <scope>NUCLEOTIDE SEQUENCE [LARGE SCALE GENOMIC DNA]</scope>
</reference>
<dbReference type="SMART" id="SM00034">
    <property type="entry name" value="CLECT"/>
    <property type="match status" value="2"/>
</dbReference>
<proteinExistence type="predicted"/>
<feature type="chain" id="PRO_5043651695" description="C-type lectin domain-containing protein" evidence="1">
    <location>
        <begin position="25"/>
        <end position="314"/>
    </location>
</feature>
<dbReference type="InterPro" id="IPR016186">
    <property type="entry name" value="C-type_lectin-like/link_sf"/>
</dbReference>
<dbReference type="CDD" id="cd00037">
    <property type="entry name" value="CLECT"/>
    <property type="match status" value="1"/>
</dbReference>
<sequence>EALAIMIGCTFLILAISSIGLSEAWCPTNFIALGTQCYFFSDIKEPWHEALGVCEGLGDFLDMEVSLAVMDVGPDSEKQNKLLLSTILDNNNNYWLGGHAEEGSREFKWDDGRLIDPTYSYWYHEDPTDIGNCVSVNITPGGITRAYLYSTDCSASLNVVCQTTPPDLIPKPDCPSFFKDVGGYCMVFSKYLGAEKMTWDDARSFCRQLGVSGTVDLAVLGIKGEQDQKVLSEILATGEDSTWLGVRKESGNSSMFWIDGRPVDPTAYYWYHSEDPNLGDNAARAGAHTSNGHTTIKLHRASHASSLHFVCQLY</sequence>
<accession>A0AAV2PVA5</accession>
<dbReference type="Gene3D" id="3.10.100.10">
    <property type="entry name" value="Mannose-Binding Protein A, subunit A"/>
    <property type="match status" value="2"/>
</dbReference>
<evidence type="ECO:0000313" key="4">
    <source>
        <dbReference type="Proteomes" id="UP001497623"/>
    </source>
</evidence>
<comment type="caution">
    <text evidence="3">The sequence shown here is derived from an EMBL/GenBank/DDBJ whole genome shotgun (WGS) entry which is preliminary data.</text>
</comment>
<dbReference type="InterPro" id="IPR050828">
    <property type="entry name" value="C-type_lectin/matrix_domain"/>
</dbReference>
<evidence type="ECO:0000313" key="3">
    <source>
        <dbReference type="EMBL" id="CAL4063745.1"/>
    </source>
</evidence>
<dbReference type="PANTHER" id="PTHR45710">
    <property type="entry name" value="C-TYPE LECTIN DOMAIN-CONTAINING PROTEIN 180"/>
    <property type="match status" value="1"/>
</dbReference>
<gene>
    <name evidence="3" type="ORF">MNOR_LOCUS3600</name>
</gene>
<feature type="domain" description="C-type lectin" evidence="2">
    <location>
        <begin position="33"/>
        <end position="162"/>
    </location>
</feature>
<evidence type="ECO:0000259" key="2">
    <source>
        <dbReference type="PROSITE" id="PS50041"/>
    </source>
</evidence>
<keyword evidence="1" id="KW-0732">Signal</keyword>
<dbReference type="InterPro" id="IPR016187">
    <property type="entry name" value="CTDL_fold"/>
</dbReference>
<dbReference type="EMBL" id="CAXKWB010001246">
    <property type="protein sequence ID" value="CAL4063745.1"/>
    <property type="molecule type" value="Genomic_DNA"/>
</dbReference>
<dbReference type="PROSITE" id="PS50041">
    <property type="entry name" value="C_TYPE_LECTIN_2"/>
    <property type="match status" value="2"/>
</dbReference>
<feature type="non-terminal residue" evidence="3">
    <location>
        <position position="1"/>
    </location>
</feature>
<dbReference type="InterPro" id="IPR001304">
    <property type="entry name" value="C-type_lectin-like"/>
</dbReference>
<name>A0AAV2PVA5_MEGNR</name>
<protein>
    <recommendedName>
        <fullName evidence="2">C-type lectin domain-containing protein</fullName>
    </recommendedName>
</protein>
<feature type="domain" description="C-type lectin" evidence="2">
    <location>
        <begin position="181"/>
        <end position="312"/>
    </location>
</feature>
<feature type="signal peptide" evidence="1">
    <location>
        <begin position="1"/>
        <end position="24"/>
    </location>
</feature>
<dbReference type="Pfam" id="PF00059">
    <property type="entry name" value="Lectin_C"/>
    <property type="match status" value="2"/>
</dbReference>
<dbReference type="PANTHER" id="PTHR45710:SF26">
    <property type="entry name" value="RH26557P"/>
    <property type="match status" value="1"/>
</dbReference>
<organism evidence="3 4">
    <name type="scientific">Meganyctiphanes norvegica</name>
    <name type="common">Northern krill</name>
    <name type="synonym">Thysanopoda norvegica</name>
    <dbReference type="NCBI Taxonomy" id="48144"/>
    <lineage>
        <taxon>Eukaryota</taxon>
        <taxon>Metazoa</taxon>
        <taxon>Ecdysozoa</taxon>
        <taxon>Arthropoda</taxon>
        <taxon>Crustacea</taxon>
        <taxon>Multicrustacea</taxon>
        <taxon>Malacostraca</taxon>
        <taxon>Eumalacostraca</taxon>
        <taxon>Eucarida</taxon>
        <taxon>Euphausiacea</taxon>
        <taxon>Euphausiidae</taxon>
        <taxon>Meganyctiphanes</taxon>
    </lineage>
</organism>
<evidence type="ECO:0000256" key="1">
    <source>
        <dbReference type="SAM" id="SignalP"/>
    </source>
</evidence>